<name>A0A0K6IQT4_9GAMM</name>
<dbReference type="PROSITE" id="PS00331">
    <property type="entry name" value="MALIC_ENZYMES"/>
    <property type="match status" value="1"/>
</dbReference>
<dbReference type="RefSeq" id="WP_055464051.1">
    <property type="nucleotide sequence ID" value="NZ_CYHG01000011.1"/>
</dbReference>
<dbReference type="InterPro" id="IPR037062">
    <property type="entry name" value="Malic_N_dom_sf"/>
</dbReference>
<evidence type="ECO:0000256" key="11">
    <source>
        <dbReference type="PIRSR" id="PIRSR000106-3"/>
    </source>
</evidence>
<evidence type="ECO:0000256" key="3">
    <source>
        <dbReference type="ARBA" id="ARBA00022723"/>
    </source>
</evidence>
<dbReference type="PANTHER" id="PTHR43237:SF4">
    <property type="entry name" value="NADP-DEPENDENT MALIC ENZYME"/>
    <property type="match status" value="1"/>
</dbReference>
<dbReference type="SUPFAM" id="SSF53223">
    <property type="entry name" value="Aminoacid dehydrogenase-like, N-terminal domain"/>
    <property type="match status" value="1"/>
</dbReference>
<reference evidence="16" key="1">
    <citation type="submission" date="2015-08" db="EMBL/GenBank/DDBJ databases">
        <authorList>
            <person name="Varghese N."/>
        </authorList>
    </citation>
    <scope>NUCLEOTIDE SEQUENCE [LARGE SCALE GENOMIC DNA]</scope>
    <source>
        <strain evidence="16">JCM 18476</strain>
    </source>
</reference>
<dbReference type="GO" id="GO:0051287">
    <property type="term" value="F:NAD binding"/>
    <property type="evidence" value="ECO:0007669"/>
    <property type="project" value="InterPro"/>
</dbReference>
<protein>
    <recommendedName>
        <fullName evidence="6">NADP-dependent malic enzyme</fullName>
        <ecNumber evidence="5">1.1.1.40</ecNumber>
    </recommendedName>
</protein>
<dbReference type="InterPro" id="IPR046346">
    <property type="entry name" value="Aminoacid_DH-like_N_sf"/>
</dbReference>
<evidence type="ECO:0000313" key="15">
    <source>
        <dbReference type="EMBL" id="CUB05475.1"/>
    </source>
</evidence>
<dbReference type="InterPro" id="IPR012302">
    <property type="entry name" value="Malic_NAD-bd"/>
</dbReference>
<dbReference type="Gene3D" id="3.40.50.10380">
    <property type="entry name" value="Malic enzyme, N-terminal domain"/>
    <property type="match status" value="1"/>
</dbReference>
<dbReference type="GO" id="GO:0004473">
    <property type="term" value="F:malate dehydrogenase (decarboxylating) (NADP+) activity"/>
    <property type="evidence" value="ECO:0007669"/>
    <property type="project" value="UniProtKB-EC"/>
</dbReference>
<evidence type="ECO:0000256" key="6">
    <source>
        <dbReference type="ARBA" id="ARBA00040273"/>
    </source>
</evidence>
<dbReference type="PIRSF" id="PIRSF000106">
    <property type="entry name" value="ME"/>
    <property type="match status" value="1"/>
</dbReference>
<gene>
    <name evidence="15" type="ORF">Ga0061065_11165</name>
</gene>
<dbReference type="GO" id="GO:0046872">
    <property type="term" value="F:metal ion binding"/>
    <property type="evidence" value="ECO:0007669"/>
    <property type="project" value="UniProtKB-KW"/>
</dbReference>
<feature type="binding site" evidence="10">
    <location>
        <position position="286"/>
    </location>
    <ligand>
        <name>(S)-malate</name>
        <dbReference type="ChEBI" id="CHEBI:15589"/>
    </ligand>
</feature>
<comment type="catalytic activity">
    <reaction evidence="7">
        <text>(S)-malate + NADP(+) = pyruvate + CO2 + NADPH</text>
        <dbReference type="Rhea" id="RHEA:18253"/>
        <dbReference type="ChEBI" id="CHEBI:15361"/>
        <dbReference type="ChEBI" id="CHEBI:15589"/>
        <dbReference type="ChEBI" id="CHEBI:16526"/>
        <dbReference type="ChEBI" id="CHEBI:57783"/>
        <dbReference type="ChEBI" id="CHEBI:58349"/>
        <dbReference type="EC" id="1.1.1.40"/>
    </reaction>
</comment>
<comment type="cofactor">
    <cofactor evidence="11">
        <name>Mg(2+)</name>
        <dbReference type="ChEBI" id="CHEBI:18420"/>
    </cofactor>
    <cofactor evidence="11">
        <name>Mn(2+)</name>
        <dbReference type="ChEBI" id="CHEBI:29035"/>
    </cofactor>
    <text evidence="11">Divalent metal cations. Prefers magnesium or manganese.</text>
</comment>
<dbReference type="FunFam" id="3.40.50.720:FF:000095">
    <property type="entry name" value="NADP-dependent malic enzyme"/>
    <property type="match status" value="1"/>
</dbReference>
<dbReference type="SMART" id="SM00919">
    <property type="entry name" value="Malic_M"/>
    <property type="match status" value="1"/>
</dbReference>
<evidence type="ECO:0000256" key="9">
    <source>
        <dbReference type="PIRSR" id="PIRSR000106-1"/>
    </source>
</evidence>
<dbReference type="Proteomes" id="UP000182769">
    <property type="component" value="Unassembled WGS sequence"/>
</dbReference>
<accession>A0A0K6IQT4</accession>
<evidence type="ECO:0000256" key="7">
    <source>
        <dbReference type="ARBA" id="ARBA00050924"/>
    </source>
</evidence>
<keyword evidence="16" id="KW-1185">Reference proteome</keyword>
<feature type="binding site" evidence="11">
    <location>
        <position position="136"/>
    </location>
    <ligand>
        <name>a divalent metal cation</name>
        <dbReference type="ChEBI" id="CHEBI:60240"/>
    </ligand>
</feature>
<dbReference type="PRINTS" id="PR00072">
    <property type="entry name" value="MALOXRDTASE"/>
</dbReference>
<dbReference type="InterPro" id="IPR051674">
    <property type="entry name" value="Malate_Decarboxylase"/>
</dbReference>
<dbReference type="InterPro" id="IPR015884">
    <property type="entry name" value="Malic_enzyme_CS"/>
</dbReference>
<dbReference type="Pfam" id="PF03949">
    <property type="entry name" value="Malic_M"/>
    <property type="match status" value="1"/>
</dbReference>
<dbReference type="InterPro" id="IPR045213">
    <property type="entry name" value="Malic_NAD-bd_bact_type"/>
</dbReference>
<dbReference type="Gene3D" id="3.40.50.720">
    <property type="entry name" value="NAD(P)-binding Rossmann-like Domain"/>
    <property type="match status" value="1"/>
</dbReference>
<dbReference type="Pfam" id="PF00390">
    <property type="entry name" value="malic"/>
    <property type="match status" value="1"/>
</dbReference>
<feature type="active site" description="Proton donor" evidence="9">
    <location>
        <position position="39"/>
    </location>
</feature>
<dbReference type="InterPro" id="IPR036291">
    <property type="entry name" value="NAD(P)-bd_dom_sf"/>
</dbReference>
<feature type="active site" description="Proton acceptor" evidence="9">
    <location>
        <position position="94"/>
    </location>
</feature>
<evidence type="ECO:0000256" key="8">
    <source>
        <dbReference type="ARBA" id="ARBA00051384"/>
    </source>
</evidence>
<keyword evidence="4" id="KW-0560">Oxidoreductase</keyword>
<organism evidence="15 16">
    <name type="scientific">Marinomonas fungiae</name>
    <dbReference type="NCBI Taxonomy" id="1137284"/>
    <lineage>
        <taxon>Bacteria</taxon>
        <taxon>Pseudomonadati</taxon>
        <taxon>Pseudomonadota</taxon>
        <taxon>Gammaproteobacteria</taxon>
        <taxon>Oceanospirillales</taxon>
        <taxon>Oceanospirillaceae</taxon>
        <taxon>Marinomonas</taxon>
    </lineage>
</organism>
<dbReference type="InterPro" id="IPR001891">
    <property type="entry name" value="Malic_OxRdtase"/>
</dbReference>
<comment type="catalytic activity">
    <reaction evidence="8">
        <text>oxaloacetate + H(+) = pyruvate + CO2</text>
        <dbReference type="Rhea" id="RHEA:15641"/>
        <dbReference type="ChEBI" id="CHEBI:15361"/>
        <dbReference type="ChEBI" id="CHEBI:15378"/>
        <dbReference type="ChEBI" id="CHEBI:16452"/>
        <dbReference type="ChEBI" id="CHEBI:16526"/>
        <dbReference type="EC" id="1.1.1.40"/>
    </reaction>
</comment>
<feature type="domain" description="Malic enzyme N-terminal" evidence="14">
    <location>
        <begin position="18"/>
        <end position="151"/>
    </location>
</feature>
<dbReference type="STRING" id="1137284.GCA_001418205_03005"/>
<feature type="domain" description="Malic enzyme NAD-binding" evidence="13">
    <location>
        <begin position="163"/>
        <end position="399"/>
    </location>
</feature>
<evidence type="ECO:0000256" key="5">
    <source>
        <dbReference type="ARBA" id="ARBA00038964"/>
    </source>
</evidence>
<comment type="cofactor">
    <cofactor evidence="1">
        <name>Mn(2+)</name>
        <dbReference type="ChEBI" id="CHEBI:29035"/>
    </cofactor>
</comment>
<dbReference type="FunFam" id="3.40.50.10380:FF:000003">
    <property type="entry name" value="NADP-dependent malic enzyme"/>
    <property type="match status" value="1"/>
</dbReference>
<feature type="binding site" evidence="11">
    <location>
        <position position="162"/>
    </location>
    <ligand>
        <name>a divalent metal cation</name>
        <dbReference type="ChEBI" id="CHEBI:60240"/>
    </ligand>
</feature>
<evidence type="ECO:0000256" key="4">
    <source>
        <dbReference type="ARBA" id="ARBA00023002"/>
    </source>
</evidence>
<evidence type="ECO:0000256" key="1">
    <source>
        <dbReference type="ARBA" id="ARBA00001936"/>
    </source>
</evidence>
<dbReference type="SUPFAM" id="SSF51735">
    <property type="entry name" value="NAD(P)-binding Rossmann-fold domains"/>
    <property type="match status" value="1"/>
</dbReference>
<dbReference type="EC" id="1.1.1.40" evidence="5"/>
<evidence type="ECO:0000256" key="12">
    <source>
        <dbReference type="RuleBase" id="RU003427"/>
    </source>
</evidence>
<comment type="similarity">
    <text evidence="2 12">Belongs to the malic enzymes family.</text>
</comment>
<dbReference type="SMART" id="SM01274">
    <property type="entry name" value="malic"/>
    <property type="match status" value="1"/>
</dbReference>
<evidence type="ECO:0000256" key="10">
    <source>
        <dbReference type="PIRSR" id="PIRSR000106-2"/>
    </source>
</evidence>
<dbReference type="OrthoDB" id="9805787at2"/>
<feature type="binding site" evidence="10">
    <location>
        <position position="317"/>
    </location>
    <ligand>
        <name>(S)-malate</name>
        <dbReference type="ChEBI" id="CHEBI:15589"/>
    </ligand>
</feature>
<feature type="binding site" evidence="11">
    <location>
        <position position="137"/>
    </location>
    <ligand>
        <name>a divalent metal cation</name>
        <dbReference type="ChEBI" id="CHEBI:60240"/>
    </ligand>
</feature>
<evidence type="ECO:0000256" key="2">
    <source>
        <dbReference type="ARBA" id="ARBA00008785"/>
    </source>
</evidence>
<dbReference type="PANTHER" id="PTHR43237">
    <property type="entry name" value="NADP-DEPENDENT MALIC ENZYME"/>
    <property type="match status" value="1"/>
</dbReference>
<evidence type="ECO:0000259" key="14">
    <source>
        <dbReference type="SMART" id="SM01274"/>
    </source>
</evidence>
<proteinExistence type="inferred from homology"/>
<dbReference type="CDD" id="cd05311">
    <property type="entry name" value="NAD_bind_2_malic_enz"/>
    <property type="match status" value="1"/>
</dbReference>
<keyword evidence="3 11" id="KW-0479">Metal-binding</keyword>
<evidence type="ECO:0000313" key="16">
    <source>
        <dbReference type="Proteomes" id="UP000182769"/>
    </source>
</evidence>
<evidence type="ECO:0000259" key="13">
    <source>
        <dbReference type="SMART" id="SM00919"/>
    </source>
</evidence>
<dbReference type="InterPro" id="IPR012301">
    <property type="entry name" value="Malic_N_dom"/>
</dbReference>
<dbReference type="AlphaFoldDB" id="A0A0K6IQT4"/>
<sequence>MAEDLKQAALEYHEKPVPGKLSITISKPTATSRDLSLAYSPGVAEPCREIAKDPEAAYRYTGKGNLVAVISDGTAVLGLGNIGPLASKPVMEGKGVLFKRFAGVNSVDVEVEAESPEAFIDTVARIANTYGGINLEDIKAPECFEIERQLIERCSIPVFHDDQHGTAIVTAAGLLNALELQGKAIEDAKIVCLGAGAAATACMNLIIACGAKRENIFVLDRNGVIHSGRNDLNEYKATFAIDTDARNLDDAIDGADVFIGVSGPDLLTVDQLNKMAANPIVFACSNPDPEINPEAALAARSDLIMATGRSDYPNQVNNVLGFPFIFRGALDVRATKINEEMKVAAVHALKDLAKEPVPQDVINAYGGAALEFGKEYILPKPMDARLLTNVSAAVAKAAVDSGVASLPYPDFYPLTDFSRFEA</sequence>
<dbReference type="EMBL" id="CYHG01000011">
    <property type="protein sequence ID" value="CUB05475.1"/>
    <property type="molecule type" value="Genomic_DNA"/>
</dbReference>